<dbReference type="InterPro" id="IPR049874">
    <property type="entry name" value="ROK_cs"/>
</dbReference>
<accession>A0A168W1G4</accession>
<dbReference type="PANTHER" id="PTHR18964:SF149">
    <property type="entry name" value="BIFUNCTIONAL UDP-N-ACETYLGLUCOSAMINE 2-EPIMERASE_N-ACETYLMANNOSAMINE KINASE"/>
    <property type="match status" value="1"/>
</dbReference>
<comment type="similarity">
    <text evidence="2">Belongs to the ROK (NagC/XylR) family.</text>
</comment>
<dbReference type="GO" id="GO:0042732">
    <property type="term" value="P:D-xylose metabolic process"/>
    <property type="evidence" value="ECO:0007669"/>
    <property type="project" value="UniProtKB-KW"/>
</dbReference>
<dbReference type="Gene3D" id="3.30.420.40">
    <property type="match status" value="2"/>
</dbReference>
<evidence type="ECO:0000313" key="4">
    <source>
        <dbReference type="EMBL" id="ANC77415.1"/>
    </source>
</evidence>
<dbReference type="KEGG" id="fpn:ABE65_011620"/>
<keyword evidence="5" id="KW-1185">Reference proteome</keyword>
<dbReference type="InterPro" id="IPR036390">
    <property type="entry name" value="WH_DNA-bd_sf"/>
</dbReference>
<dbReference type="PROSITE" id="PS01125">
    <property type="entry name" value="ROK"/>
    <property type="match status" value="1"/>
</dbReference>
<dbReference type="Pfam" id="PF13412">
    <property type="entry name" value="HTH_24"/>
    <property type="match status" value="1"/>
</dbReference>
<organism evidence="4 5">
    <name type="scientific">Fictibacillus phosphorivorans</name>
    <dbReference type="NCBI Taxonomy" id="1221500"/>
    <lineage>
        <taxon>Bacteria</taxon>
        <taxon>Bacillati</taxon>
        <taxon>Bacillota</taxon>
        <taxon>Bacilli</taxon>
        <taxon>Bacillales</taxon>
        <taxon>Fictibacillaceae</taxon>
        <taxon>Fictibacillus</taxon>
    </lineage>
</organism>
<evidence type="ECO:0000256" key="2">
    <source>
        <dbReference type="ARBA" id="ARBA00006479"/>
    </source>
</evidence>
<dbReference type="STRING" id="1221500.ABE65_011620"/>
<dbReference type="RefSeq" id="WP_066394993.1">
    <property type="nucleotide sequence ID" value="NZ_CP015378.1"/>
</dbReference>
<dbReference type="InterPro" id="IPR043129">
    <property type="entry name" value="ATPase_NBD"/>
</dbReference>
<dbReference type="AlphaFoldDB" id="A0A168W1G4"/>
<keyword evidence="3" id="KW-0119">Carbohydrate metabolism</keyword>
<keyword evidence="3" id="KW-0859">Xylose metabolism</keyword>
<evidence type="ECO:0000313" key="5">
    <source>
        <dbReference type="Proteomes" id="UP000076623"/>
    </source>
</evidence>
<keyword evidence="4" id="KW-0418">Kinase</keyword>
<dbReference type="SUPFAM" id="SSF46785">
    <property type="entry name" value="Winged helix' DNA-binding domain"/>
    <property type="match status" value="1"/>
</dbReference>
<name>A0A168W1G4_9BACL</name>
<keyword evidence="4" id="KW-0808">Transferase</keyword>
<dbReference type="Pfam" id="PF00480">
    <property type="entry name" value="ROK"/>
    <property type="match status" value="1"/>
</dbReference>
<dbReference type="InterPro" id="IPR000600">
    <property type="entry name" value="ROK"/>
</dbReference>
<evidence type="ECO:0000256" key="1">
    <source>
        <dbReference type="ARBA" id="ARBA00002486"/>
    </source>
</evidence>
<dbReference type="InterPro" id="IPR036388">
    <property type="entry name" value="WH-like_DNA-bd_sf"/>
</dbReference>
<gene>
    <name evidence="4" type="ORF">ABE65_011620</name>
</gene>
<dbReference type="SUPFAM" id="SSF53067">
    <property type="entry name" value="Actin-like ATPase domain"/>
    <property type="match status" value="1"/>
</dbReference>
<dbReference type="Proteomes" id="UP000076623">
    <property type="component" value="Chromosome"/>
</dbReference>
<proteinExistence type="inferred from homology"/>
<comment type="function">
    <text evidence="1">Transcriptional repressor of xylose-utilizing enzymes.</text>
</comment>
<dbReference type="GO" id="GO:0016301">
    <property type="term" value="F:kinase activity"/>
    <property type="evidence" value="ECO:0007669"/>
    <property type="project" value="UniProtKB-KW"/>
</dbReference>
<dbReference type="PANTHER" id="PTHR18964">
    <property type="entry name" value="ROK (REPRESSOR, ORF, KINASE) FAMILY"/>
    <property type="match status" value="1"/>
</dbReference>
<evidence type="ECO:0000256" key="3">
    <source>
        <dbReference type="ARBA" id="ARBA00022629"/>
    </source>
</evidence>
<reference evidence="4 5" key="1">
    <citation type="submission" date="2016-04" db="EMBL/GenBank/DDBJ databases">
        <title>Complete genome sequence of Fictibacillus phosphorivorans G25-29, a strain toxic to nematodes.</title>
        <authorList>
            <person name="Zheng Z."/>
        </authorList>
    </citation>
    <scope>NUCLEOTIDE SEQUENCE [LARGE SCALE GENOMIC DNA]</scope>
    <source>
        <strain evidence="4 5">G25-29</strain>
    </source>
</reference>
<dbReference type="Gene3D" id="1.10.10.10">
    <property type="entry name" value="Winged helix-like DNA-binding domain superfamily/Winged helix DNA-binding domain"/>
    <property type="match status" value="1"/>
</dbReference>
<protein>
    <submittedName>
        <fullName evidence="4">Sugar kinase</fullName>
    </submittedName>
</protein>
<dbReference type="EMBL" id="CP015378">
    <property type="protein sequence ID" value="ANC77415.1"/>
    <property type="molecule type" value="Genomic_DNA"/>
</dbReference>
<sequence>MDKLRIGNRNLIKDINRALVIEYIRVNGPISRTDVSKKVKLSLSTVTNIVEDLISNNLVFEVGTATSTGGRRPILLELNDNFGYTFGIKIEEKQVIIALTNLKATILLKKHYSFIKGSSPEVVLDTIQQGIEEILFEFRITNEYILGIGLASSGLISGKEGKVLRSTLLNWEDIDLCEQLRERYHVPIFIDNDVNAYTLAEYWLGIGRLHGNFICLSVGAGIGTGIVINNQLYYGEHGGAGEFGHIIVNIDGYKCHCGQNGCLEMYASEPFLAIEGNYLKAQYTNTLLNDDFSFSEVYQAATKRDDLAIELLRRLGKNIGVGMVSAINSFNPSMVVLVGEGMIAKDFFLPYALKLADQNFFSNANCKTEIKLSKLGDDAWVQGAALLAINQLFQVPLYEESELLIK</sequence>